<dbReference type="EMBL" id="BX294152">
    <property type="protein sequence ID" value="CAD77012.1"/>
    <property type="molecule type" value="Genomic_DNA"/>
</dbReference>
<accession>Q7UK69</accession>
<dbReference type="AlphaFoldDB" id="Q7UK69"/>
<name>Q7UK69_RHOBA</name>
<gene>
    <name evidence="1" type="ordered locus">RB10824</name>
</gene>
<protein>
    <submittedName>
        <fullName evidence="1">Uncharacterized protein</fullName>
    </submittedName>
</protein>
<organism evidence="1 2">
    <name type="scientific">Rhodopirellula baltica (strain DSM 10527 / NCIMB 13988 / SH1)</name>
    <dbReference type="NCBI Taxonomy" id="243090"/>
    <lineage>
        <taxon>Bacteria</taxon>
        <taxon>Pseudomonadati</taxon>
        <taxon>Planctomycetota</taxon>
        <taxon>Planctomycetia</taxon>
        <taxon>Pirellulales</taxon>
        <taxon>Pirellulaceae</taxon>
        <taxon>Rhodopirellula</taxon>
    </lineage>
</organism>
<reference evidence="1 2" key="1">
    <citation type="journal article" date="2003" name="Proc. Natl. Acad. Sci. U.S.A.">
        <title>Complete genome sequence of the marine planctomycete Pirellula sp. strain 1.</title>
        <authorList>
            <person name="Gloeckner F.O."/>
            <person name="Kube M."/>
            <person name="Bauer M."/>
            <person name="Teeling H."/>
            <person name="Lombardot T."/>
            <person name="Ludwig W."/>
            <person name="Gade D."/>
            <person name="Beck A."/>
            <person name="Borzym K."/>
            <person name="Heitmann K."/>
            <person name="Rabus R."/>
            <person name="Schlesner H."/>
            <person name="Amann R."/>
            <person name="Reinhardt R."/>
        </authorList>
    </citation>
    <scope>NUCLEOTIDE SEQUENCE [LARGE SCALE GENOMIC DNA]</scope>
    <source>
        <strain evidence="2">DSM 10527 / NCIMB 13988 / SH1</strain>
    </source>
</reference>
<proteinExistence type="predicted"/>
<dbReference type="InParanoid" id="Q7UK69"/>
<keyword evidence="2" id="KW-1185">Reference proteome</keyword>
<evidence type="ECO:0000313" key="2">
    <source>
        <dbReference type="Proteomes" id="UP000001025"/>
    </source>
</evidence>
<dbReference type="EnsemblBacteria" id="CAD77012">
    <property type="protein sequence ID" value="CAD77012"/>
    <property type="gene ID" value="RB10824"/>
</dbReference>
<dbReference type="HOGENOM" id="CLU_3295585_0_0_0"/>
<dbReference type="KEGG" id="rba:RB10824"/>
<sequence>MAWRDGHRRAGERQTFSNAWCETWGGERGREPMLARAGKY</sequence>
<evidence type="ECO:0000313" key="1">
    <source>
        <dbReference type="EMBL" id="CAD77012.1"/>
    </source>
</evidence>
<dbReference type="Proteomes" id="UP000001025">
    <property type="component" value="Chromosome"/>
</dbReference>